<protein>
    <submittedName>
        <fullName evidence="4">Uncharacterized domain 1-containing protein</fullName>
    </submittedName>
</protein>
<dbReference type="InterPro" id="IPR029069">
    <property type="entry name" value="HotDog_dom_sf"/>
</dbReference>
<dbReference type="SUPFAM" id="SSF54637">
    <property type="entry name" value="Thioesterase/thiol ester dehydrase-isomerase"/>
    <property type="match status" value="1"/>
</dbReference>
<organism evidence="4 5">
    <name type="scientific">Micromonospora pattaloongensis</name>
    <dbReference type="NCBI Taxonomy" id="405436"/>
    <lineage>
        <taxon>Bacteria</taxon>
        <taxon>Bacillati</taxon>
        <taxon>Actinomycetota</taxon>
        <taxon>Actinomycetes</taxon>
        <taxon>Micromonosporales</taxon>
        <taxon>Micromonosporaceae</taxon>
        <taxon>Micromonospora</taxon>
    </lineage>
</organism>
<dbReference type="InterPro" id="IPR006683">
    <property type="entry name" value="Thioestr_dom"/>
</dbReference>
<proteinExistence type="inferred from homology"/>
<dbReference type="Gene3D" id="3.10.129.10">
    <property type="entry name" value="Hotdog Thioesterase"/>
    <property type="match status" value="1"/>
</dbReference>
<keyword evidence="5" id="KW-1185">Reference proteome</keyword>
<dbReference type="AlphaFoldDB" id="A0A1H3JBI6"/>
<evidence type="ECO:0000256" key="2">
    <source>
        <dbReference type="ARBA" id="ARBA00022801"/>
    </source>
</evidence>
<dbReference type="NCBIfam" id="TIGR00369">
    <property type="entry name" value="unchar_dom_1"/>
    <property type="match status" value="1"/>
</dbReference>
<dbReference type="PANTHER" id="PTHR43240">
    <property type="entry name" value="1,4-DIHYDROXY-2-NAPHTHOYL-COA THIOESTERASE 1"/>
    <property type="match status" value="1"/>
</dbReference>
<dbReference type="PANTHER" id="PTHR43240:SF5">
    <property type="entry name" value="1,4-DIHYDROXY-2-NAPHTHOYL-COA THIOESTERASE 1"/>
    <property type="match status" value="1"/>
</dbReference>
<dbReference type="InterPro" id="IPR003736">
    <property type="entry name" value="PAAI_dom"/>
</dbReference>
<dbReference type="Pfam" id="PF03061">
    <property type="entry name" value="4HBT"/>
    <property type="match status" value="1"/>
</dbReference>
<keyword evidence="2" id="KW-0378">Hydrolase</keyword>
<accession>A0A1H3JBI6</accession>
<feature type="domain" description="Thioesterase" evidence="3">
    <location>
        <begin position="34"/>
        <end position="110"/>
    </location>
</feature>
<dbReference type="CDD" id="cd03443">
    <property type="entry name" value="PaaI_thioesterase"/>
    <property type="match status" value="1"/>
</dbReference>
<dbReference type="GO" id="GO:0061522">
    <property type="term" value="F:1,4-dihydroxy-2-naphthoyl-CoA thioesterase activity"/>
    <property type="evidence" value="ECO:0007669"/>
    <property type="project" value="TreeGrafter"/>
</dbReference>
<dbReference type="GO" id="GO:0005829">
    <property type="term" value="C:cytosol"/>
    <property type="evidence" value="ECO:0007669"/>
    <property type="project" value="TreeGrafter"/>
</dbReference>
<comment type="similarity">
    <text evidence="1">Belongs to the thioesterase PaaI family.</text>
</comment>
<dbReference type="Proteomes" id="UP000242415">
    <property type="component" value="Unassembled WGS sequence"/>
</dbReference>
<dbReference type="EMBL" id="FNPH01000002">
    <property type="protein sequence ID" value="SDY37380.1"/>
    <property type="molecule type" value="Genomic_DNA"/>
</dbReference>
<sequence>MGGFAGALGLEITELSGDRVALRFEVKPHLLQPYGIVHGGVYASAVETAASIAAAVWLGDRGQVVGVSNQTDFLRAVRDGELTAVATPLHRGRSQQLWQVEITDAEQRLIARGQVRLQNLTSADGLG</sequence>
<evidence type="ECO:0000259" key="3">
    <source>
        <dbReference type="Pfam" id="PF03061"/>
    </source>
</evidence>
<reference evidence="5" key="1">
    <citation type="submission" date="2016-10" db="EMBL/GenBank/DDBJ databases">
        <authorList>
            <person name="Varghese N."/>
            <person name="Submissions S."/>
        </authorList>
    </citation>
    <scope>NUCLEOTIDE SEQUENCE [LARGE SCALE GENOMIC DNA]</scope>
    <source>
        <strain evidence="5">DSM 45245</strain>
    </source>
</reference>
<evidence type="ECO:0000313" key="5">
    <source>
        <dbReference type="Proteomes" id="UP000242415"/>
    </source>
</evidence>
<evidence type="ECO:0000313" key="4">
    <source>
        <dbReference type="EMBL" id="SDY37380.1"/>
    </source>
</evidence>
<dbReference type="STRING" id="405436.SAMN05444365_10243"/>
<evidence type="ECO:0000256" key="1">
    <source>
        <dbReference type="ARBA" id="ARBA00008324"/>
    </source>
</evidence>
<gene>
    <name evidence="4" type="ORF">SAMN05444365_10243</name>
</gene>
<name>A0A1H3JBI6_9ACTN</name>